<feature type="coiled-coil region" evidence="2">
    <location>
        <begin position="106"/>
        <end position="133"/>
    </location>
</feature>
<dbReference type="AlphaFoldDB" id="A0ABC8T746"/>
<evidence type="ECO:0000256" key="2">
    <source>
        <dbReference type="SAM" id="Coils"/>
    </source>
</evidence>
<gene>
    <name evidence="5" type="ORF">ILEXP_LOCUS34117</name>
</gene>
<evidence type="ECO:0000256" key="1">
    <source>
        <dbReference type="ARBA" id="ARBA00005711"/>
    </source>
</evidence>
<dbReference type="Pfam" id="PF03763">
    <property type="entry name" value="Remorin_C"/>
    <property type="match status" value="1"/>
</dbReference>
<comment type="caution">
    <text evidence="5">The sequence shown here is derived from an EMBL/GenBank/DDBJ whole genome shotgun (WGS) entry which is preliminary data.</text>
</comment>
<dbReference type="InterPro" id="IPR005516">
    <property type="entry name" value="Remorin_C"/>
</dbReference>
<comment type="similarity">
    <text evidence="1">Belongs to the remorin family.</text>
</comment>
<reference evidence="5 6" key="1">
    <citation type="submission" date="2024-02" db="EMBL/GenBank/DDBJ databases">
        <authorList>
            <person name="Vignale AGUSTIN F."/>
            <person name="Sosa J E."/>
            <person name="Modenutti C."/>
        </authorList>
    </citation>
    <scope>NUCLEOTIDE SEQUENCE [LARGE SCALE GENOMIC DNA]</scope>
</reference>
<dbReference type="EMBL" id="CAUOFW020004292">
    <property type="protein sequence ID" value="CAK9164980.1"/>
    <property type="molecule type" value="Genomic_DNA"/>
</dbReference>
<feature type="region of interest" description="Disordered" evidence="3">
    <location>
        <begin position="1"/>
        <end position="59"/>
    </location>
</feature>
<dbReference type="PANTHER" id="PTHR31775:SF35">
    <property type="entry name" value="REMORIN-LIKE"/>
    <property type="match status" value="1"/>
</dbReference>
<protein>
    <recommendedName>
        <fullName evidence="4">Remorin C-terminal domain-containing protein</fullName>
    </recommendedName>
</protein>
<feature type="compositionally biased region" description="Basic and acidic residues" evidence="3">
    <location>
        <begin position="1"/>
        <end position="11"/>
    </location>
</feature>
<accession>A0ABC8T746</accession>
<name>A0ABC8T746_9AQUA</name>
<feature type="domain" description="Remorin C-terminal" evidence="4">
    <location>
        <begin position="71"/>
        <end position="175"/>
    </location>
</feature>
<sequence length="183" mass="20586">MGEEEPNKVESELSSVATAHLKSKEEPAEEKTPNHEPDEKAFVPISEKEFSPSKPPPIHENAAFAKVEQEKKMALIKAWEDNEKIRADSKAYKKVCAIGEWENTKRASVEAQLVQIEEKFEKKKAEYAEKMKNKMAGIHKAAAEKRVMIEAKRGEDILKVGETAAKFRATGNIPMKLFGCFRG</sequence>
<keyword evidence="6" id="KW-1185">Reference proteome</keyword>
<dbReference type="Proteomes" id="UP001642360">
    <property type="component" value="Unassembled WGS sequence"/>
</dbReference>
<dbReference type="PANTHER" id="PTHR31775">
    <property type="entry name" value="OS02G0117200 PROTEIN"/>
    <property type="match status" value="1"/>
</dbReference>
<evidence type="ECO:0000256" key="3">
    <source>
        <dbReference type="SAM" id="MobiDB-lite"/>
    </source>
</evidence>
<evidence type="ECO:0000313" key="6">
    <source>
        <dbReference type="Proteomes" id="UP001642360"/>
    </source>
</evidence>
<proteinExistence type="inferred from homology"/>
<keyword evidence="2" id="KW-0175">Coiled coil</keyword>
<evidence type="ECO:0000313" key="5">
    <source>
        <dbReference type="EMBL" id="CAK9164980.1"/>
    </source>
</evidence>
<evidence type="ECO:0000259" key="4">
    <source>
        <dbReference type="Pfam" id="PF03763"/>
    </source>
</evidence>
<feature type="compositionally biased region" description="Basic and acidic residues" evidence="3">
    <location>
        <begin position="22"/>
        <end position="51"/>
    </location>
</feature>
<organism evidence="5 6">
    <name type="scientific">Ilex paraguariensis</name>
    <name type="common">yerba mate</name>
    <dbReference type="NCBI Taxonomy" id="185542"/>
    <lineage>
        <taxon>Eukaryota</taxon>
        <taxon>Viridiplantae</taxon>
        <taxon>Streptophyta</taxon>
        <taxon>Embryophyta</taxon>
        <taxon>Tracheophyta</taxon>
        <taxon>Spermatophyta</taxon>
        <taxon>Magnoliopsida</taxon>
        <taxon>eudicotyledons</taxon>
        <taxon>Gunneridae</taxon>
        <taxon>Pentapetalae</taxon>
        <taxon>asterids</taxon>
        <taxon>campanulids</taxon>
        <taxon>Aquifoliales</taxon>
        <taxon>Aquifoliaceae</taxon>
        <taxon>Ilex</taxon>
    </lineage>
</organism>